<evidence type="ECO:0008006" key="3">
    <source>
        <dbReference type="Google" id="ProtNLM"/>
    </source>
</evidence>
<dbReference type="SUPFAM" id="SSF143880">
    <property type="entry name" value="NE0471 N-terminal domain-like"/>
    <property type="match status" value="1"/>
</dbReference>
<proteinExistence type="predicted"/>
<dbReference type="InterPro" id="IPR036782">
    <property type="entry name" value="NE0471-like_N"/>
</dbReference>
<protein>
    <recommendedName>
        <fullName evidence="3">DUF2442 domain-containing protein</fullName>
    </recommendedName>
</protein>
<sequence length="254" mass="28247">MNLADLRITEALAEGDHHMWVTLSDGQTRLLNLEPLRTLRSHHSLRWPRIARRPFPSPDGQYVLWPSGATLDLASIRDAPHGALPVGLDALLPQARRYRPVLPYLNGLEPATHAYLDVRPLDRLMPLLGLRLSEWRSIAERYRPVPEELVHARLSDLALLLTSLVPAPLLPTLIQRPWNYALQCCPNQSCVHTAVGCIRFGRLDLIEVPLLTLLTAPAGSPQSGCVVHFPCETAQRPSASDKCEGRGGCEQRGR</sequence>
<evidence type="ECO:0000313" key="2">
    <source>
        <dbReference type="Proteomes" id="UP000645517"/>
    </source>
</evidence>
<organism evidence="1 2">
    <name type="scientific">Deinococcus daejeonensis</name>
    <dbReference type="NCBI Taxonomy" id="1007098"/>
    <lineage>
        <taxon>Bacteria</taxon>
        <taxon>Thermotogati</taxon>
        <taxon>Deinococcota</taxon>
        <taxon>Deinococci</taxon>
        <taxon>Deinococcales</taxon>
        <taxon>Deinococcaceae</taxon>
        <taxon>Deinococcus</taxon>
    </lineage>
</organism>
<comment type="caution">
    <text evidence="1">The sequence shown here is derived from an EMBL/GenBank/DDBJ whole genome shotgun (WGS) entry which is preliminary data.</text>
</comment>
<evidence type="ECO:0000313" key="1">
    <source>
        <dbReference type="EMBL" id="GGN42725.1"/>
    </source>
</evidence>
<name>A0ABQ2JCV8_9DEIO</name>
<accession>A0ABQ2JCV8</accession>
<keyword evidence="2" id="KW-1185">Reference proteome</keyword>
<reference evidence="2" key="1">
    <citation type="journal article" date="2019" name="Int. J. Syst. Evol. Microbiol.">
        <title>The Global Catalogue of Microorganisms (GCM) 10K type strain sequencing project: providing services to taxonomists for standard genome sequencing and annotation.</title>
        <authorList>
            <consortium name="The Broad Institute Genomics Platform"/>
            <consortium name="The Broad Institute Genome Sequencing Center for Infectious Disease"/>
            <person name="Wu L."/>
            <person name="Ma J."/>
        </authorList>
    </citation>
    <scope>NUCLEOTIDE SEQUENCE [LARGE SCALE GENOMIC DNA]</scope>
    <source>
        <strain evidence="2">JCM 16918</strain>
    </source>
</reference>
<dbReference type="Proteomes" id="UP000645517">
    <property type="component" value="Unassembled WGS sequence"/>
</dbReference>
<gene>
    <name evidence="1" type="ORF">GCM10010842_29450</name>
</gene>
<dbReference type="EMBL" id="BMOR01000016">
    <property type="protein sequence ID" value="GGN42725.1"/>
    <property type="molecule type" value="Genomic_DNA"/>
</dbReference>